<keyword evidence="2" id="KW-0472">Membrane</keyword>
<keyword evidence="4" id="KW-1185">Reference proteome</keyword>
<evidence type="ECO:0000256" key="2">
    <source>
        <dbReference type="SAM" id="Phobius"/>
    </source>
</evidence>
<dbReference type="Proteomes" id="UP001642540">
    <property type="component" value="Unassembled WGS sequence"/>
</dbReference>
<accession>A0ABP1QQR8</accession>
<feature type="region of interest" description="Disordered" evidence="1">
    <location>
        <begin position="432"/>
        <end position="456"/>
    </location>
</feature>
<evidence type="ECO:0000256" key="1">
    <source>
        <dbReference type="SAM" id="MobiDB-lite"/>
    </source>
</evidence>
<keyword evidence="2" id="KW-1133">Transmembrane helix</keyword>
<comment type="caution">
    <text evidence="3">The sequence shown here is derived from an EMBL/GenBank/DDBJ whole genome shotgun (WGS) entry which is preliminary data.</text>
</comment>
<feature type="compositionally biased region" description="Basic residues" evidence="1">
    <location>
        <begin position="436"/>
        <end position="456"/>
    </location>
</feature>
<feature type="compositionally biased region" description="Basic and acidic residues" evidence="1">
    <location>
        <begin position="229"/>
        <end position="241"/>
    </location>
</feature>
<protein>
    <submittedName>
        <fullName evidence="3">Uncharacterized protein</fullName>
    </submittedName>
</protein>
<dbReference type="EMBL" id="CAXLJM020000043">
    <property type="protein sequence ID" value="CAL8110235.1"/>
    <property type="molecule type" value="Genomic_DNA"/>
</dbReference>
<reference evidence="3 4" key="1">
    <citation type="submission" date="2024-08" db="EMBL/GenBank/DDBJ databases">
        <authorList>
            <person name="Cucini C."/>
            <person name="Frati F."/>
        </authorList>
    </citation>
    <scope>NUCLEOTIDE SEQUENCE [LARGE SCALE GENOMIC DNA]</scope>
</reference>
<feature type="compositionally biased region" description="Low complexity" evidence="1">
    <location>
        <begin position="129"/>
        <end position="143"/>
    </location>
</feature>
<name>A0ABP1QQR8_9HEXA</name>
<feature type="region of interest" description="Disordered" evidence="1">
    <location>
        <begin position="351"/>
        <end position="378"/>
    </location>
</feature>
<keyword evidence="2" id="KW-0812">Transmembrane</keyword>
<feature type="compositionally biased region" description="Pro residues" evidence="1">
    <location>
        <begin position="252"/>
        <end position="263"/>
    </location>
</feature>
<evidence type="ECO:0000313" key="4">
    <source>
        <dbReference type="Proteomes" id="UP001642540"/>
    </source>
</evidence>
<evidence type="ECO:0000313" key="3">
    <source>
        <dbReference type="EMBL" id="CAL8110235.1"/>
    </source>
</evidence>
<feature type="region of interest" description="Disordered" evidence="1">
    <location>
        <begin position="184"/>
        <end position="279"/>
    </location>
</feature>
<feature type="region of interest" description="Disordered" evidence="1">
    <location>
        <begin position="129"/>
        <end position="156"/>
    </location>
</feature>
<feature type="compositionally biased region" description="Basic residues" evidence="1">
    <location>
        <begin position="219"/>
        <end position="228"/>
    </location>
</feature>
<feature type="compositionally biased region" description="Pro residues" evidence="1">
    <location>
        <begin position="359"/>
        <end position="378"/>
    </location>
</feature>
<sequence length="517" mass="58390">MQLRTVNNFVLYMAILLGIANSVYLYRPSVLLKRSLLRRRLLHMPINGTLRLKRQLFREDIPHHRPLSGNTYYLHAGFPHPSRWHDGPQTIKGNPNPITHHHLAHHHGHVLNDNGENQDNFQHIQQLNHNHQQHQNNELQNNHHNNHAPPPPPAPVIIETLDKNRNPLSVTIQSAIVHNNGVIDNSIVNQSPPPPPIHHHSGGGPNNYGPPIGHIHNEPRKKRPRPPKPHSDPEPYHEYDHPNNGPGDYDNIPPPRDYGPPPHSQQAGPPIEDHQDPSITKKPKTVIHYHPVQVGNIINFNDDSKPLLLNPNHEGYGPPQHIPGVPLAHKDVMMDMAEPFLKSPFKTVSGEPEYLSFPSPGPAPGPQYGPPDHQPGPPLDSIGIGPLVPSYGPPIKHEAIPSYGPPIKHEHHDPIPPYGVALPVLAHHFHAGALGHPHHHPPPPPKRQRGRGRGRHQHHLHYHHVHHHPPLETAESPYFEVKYPTYVVHGHAPKKFPFHSHPPHYRSRPQKFFHWGI</sequence>
<gene>
    <name evidence="3" type="ORF">ODALV1_LOCUS14069</name>
</gene>
<feature type="transmembrane region" description="Helical" evidence="2">
    <location>
        <begin position="6"/>
        <end position="26"/>
    </location>
</feature>
<organism evidence="3 4">
    <name type="scientific">Orchesella dallaii</name>
    <dbReference type="NCBI Taxonomy" id="48710"/>
    <lineage>
        <taxon>Eukaryota</taxon>
        <taxon>Metazoa</taxon>
        <taxon>Ecdysozoa</taxon>
        <taxon>Arthropoda</taxon>
        <taxon>Hexapoda</taxon>
        <taxon>Collembola</taxon>
        <taxon>Entomobryomorpha</taxon>
        <taxon>Entomobryoidea</taxon>
        <taxon>Orchesellidae</taxon>
        <taxon>Orchesellinae</taxon>
        <taxon>Orchesella</taxon>
    </lineage>
</organism>
<proteinExistence type="predicted"/>